<feature type="region of interest" description="Disordered" evidence="2">
    <location>
        <begin position="1"/>
        <end position="39"/>
    </location>
</feature>
<reference evidence="3" key="1">
    <citation type="submission" date="2020-08" db="EMBL/GenBank/DDBJ databases">
        <title>Genome public.</title>
        <authorList>
            <person name="Liu C."/>
            <person name="Sun Q."/>
        </authorList>
    </citation>
    <scope>NUCLEOTIDE SEQUENCE</scope>
    <source>
        <strain evidence="3">NSJ-52</strain>
    </source>
</reference>
<keyword evidence="4" id="KW-1185">Reference proteome</keyword>
<dbReference type="SUPFAM" id="SSF51126">
    <property type="entry name" value="Pectin lyase-like"/>
    <property type="match status" value="1"/>
</dbReference>
<name>A0A8J6JND3_9FIRM</name>
<gene>
    <name evidence="3" type="ORF">H8S62_15790</name>
</gene>
<dbReference type="GO" id="GO:0030313">
    <property type="term" value="C:cell envelope"/>
    <property type="evidence" value="ECO:0007669"/>
    <property type="project" value="UniProtKB-SubCell"/>
</dbReference>
<comment type="subcellular location">
    <subcellularLocation>
        <location evidence="1">Cell envelope</location>
    </subcellularLocation>
</comment>
<organism evidence="3 4">
    <name type="scientific">Lawsonibacter faecis</name>
    <dbReference type="NCBI Taxonomy" id="2763052"/>
    <lineage>
        <taxon>Bacteria</taxon>
        <taxon>Bacillati</taxon>
        <taxon>Bacillota</taxon>
        <taxon>Clostridia</taxon>
        <taxon>Eubacteriales</taxon>
        <taxon>Oscillospiraceae</taxon>
        <taxon>Lawsonibacter</taxon>
    </lineage>
</organism>
<dbReference type="AlphaFoldDB" id="A0A8J6JND3"/>
<dbReference type="InterPro" id="IPR013378">
    <property type="entry name" value="InlB-like_B-rpt"/>
</dbReference>
<dbReference type="InterPro" id="IPR011050">
    <property type="entry name" value="Pectin_lyase_fold/virulence"/>
</dbReference>
<dbReference type="EMBL" id="JACOPQ010000015">
    <property type="protein sequence ID" value="MBC5738474.1"/>
    <property type="molecule type" value="Genomic_DNA"/>
</dbReference>
<dbReference type="Pfam" id="PF09479">
    <property type="entry name" value="Flg_new"/>
    <property type="match status" value="1"/>
</dbReference>
<accession>A0A8J6JND3</accession>
<dbReference type="NCBIfam" id="TIGR02543">
    <property type="entry name" value="List_Bact_rpt"/>
    <property type="match status" value="1"/>
</dbReference>
<dbReference type="Proteomes" id="UP000607645">
    <property type="component" value="Unassembled WGS sequence"/>
</dbReference>
<feature type="non-terminal residue" evidence="3">
    <location>
        <position position="1"/>
    </location>
</feature>
<dbReference type="Gene3D" id="2.60.40.4270">
    <property type="entry name" value="Listeria-Bacteroides repeat domain"/>
    <property type="match status" value="1"/>
</dbReference>
<dbReference type="InterPro" id="IPR042229">
    <property type="entry name" value="Listeria/Bacterioides_rpt_sf"/>
</dbReference>
<feature type="compositionally biased region" description="Basic and acidic residues" evidence="2">
    <location>
        <begin position="1"/>
        <end position="14"/>
    </location>
</feature>
<proteinExistence type="predicted"/>
<comment type="caution">
    <text evidence="3">The sequence shown here is derived from an EMBL/GenBank/DDBJ whole genome shotgun (WGS) entry which is preliminary data.</text>
</comment>
<sequence>VKADDVVLDGKKPTTVDVAPGTKNPTNSDGKEIKDNTNSGSAPSVAYYTVAFNTDGGSEVASQSVVSGGKASVPAEPTRDGYVFYGWALDGKPYDFTAAVNGDLTLTALWGKQAALGEWTVDRTEPKTWTVAEGWITHETTDQKAANDWYDWQGKGSFTGAVASDRWNVRTEIEITDEMLSARTEDKDGIRSSIWVQVDGIHGTPADQKGMLDWAILQFANDPTVEGGAVWQYWDASGDGVWNDIEGVKPTAGRHTVEIRFDGEQILQYIDGVQVNSYALDVSGDAGVSAPSYVIIQSRTYGKSYAVKWAVPQVGYHDLYPAGTIFIETADELKTAVAGQADNQTWVLWGDEYDITPDDVTLRGSDGAVVDNGGQAGWYLPITADNLTVIGVGSPVLTSTTARENGAWATQSLVFVWGDGVTLDGLTITPNQAKNKTVEVVGDKSVTIRNCTFGKLKDGAAGSLYFNGAGADTAAGTVLVENSKFDGASVAFDGCKAKAITLSGNTWTEIDGYAIGNTFWGDAGRKTAAYTDVDVTGNSFTAKTGDTIVMARLNQTFKLDLTNTVNGSALTAEEFLPYLSFNNSSNWSECKENKVIVGDVTYCNPVSCFTTEDFGAFGDTWPGAYNLGWKYADGFDWDTITKIEVGMLDAAGQPLVTYTASGDQLDYQKLHEYVKPTKQSSAPFYQTYQDKPLAEGAGEDWTVAKGAAFESWTPASAYVMITAGSNVYYGMTALAE</sequence>
<evidence type="ECO:0000256" key="2">
    <source>
        <dbReference type="SAM" id="MobiDB-lite"/>
    </source>
</evidence>
<evidence type="ECO:0000313" key="4">
    <source>
        <dbReference type="Proteomes" id="UP000607645"/>
    </source>
</evidence>
<dbReference type="RefSeq" id="WP_186920236.1">
    <property type="nucleotide sequence ID" value="NZ_JACOPQ010000015.1"/>
</dbReference>
<evidence type="ECO:0000256" key="1">
    <source>
        <dbReference type="ARBA" id="ARBA00004196"/>
    </source>
</evidence>
<evidence type="ECO:0000313" key="3">
    <source>
        <dbReference type="EMBL" id="MBC5738474.1"/>
    </source>
</evidence>
<protein>
    <submittedName>
        <fullName evidence="3">InlB B-repeat-containing protein</fullName>
    </submittedName>
</protein>